<dbReference type="Pfam" id="PF11298">
    <property type="entry name" value="DUF3099"/>
    <property type="match status" value="1"/>
</dbReference>
<keyword evidence="2" id="KW-1133">Transmembrane helix</keyword>
<feature type="compositionally biased region" description="Low complexity" evidence="1">
    <location>
        <begin position="130"/>
        <end position="144"/>
    </location>
</feature>
<keyword evidence="2" id="KW-0472">Membrane</keyword>
<gene>
    <name evidence="3" type="ORF">EHYA_07311</name>
</gene>
<proteinExistence type="predicted"/>
<accession>A0A401YY94</accession>
<keyword evidence="2" id="KW-0812">Transmembrane</keyword>
<feature type="transmembrane region" description="Helical" evidence="2">
    <location>
        <begin position="63"/>
        <end position="82"/>
    </location>
</feature>
<name>A0A401YY94_9ACTN</name>
<reference evidence="3 4" key="1">
    <citation type="submission" date="2018-12" db="EMBL/GenBank/DDBJ databases">
        <title>Draft genome sequence of Embleya hyalina NBRC 13850T.</title>
        <authorList>
            <person name="Komaki H."/>
            <person name="Hosoyama A."/>
            <person name="Kimura A."/>
            <person name="Ichikawa N."/>
            <person name="Tamura T."/>
        </authorList>
    </citation>
    <scope>NUCLEOTIDE SEQUENCE [LARGE SCALE GENOMIC DNA]</scope>
    <source>
        <strain evidence="3 4">NBRC 13850</strain>
    </source>
</reference>
<keyword evidence="4" id="KW-1185">Reference proteome</keyword>
<feature type="compositionally biased region" description="Pro residues" evidence="1">
    <location>
        <begin position="98"/>
        <end position="110"/>
    </location>
</feature>
<evidence type="ECO:0000256" key="1">
    <source>
        <dbReference type="SAM" id="MobiDB-lite"/>
    </source>
</evidence>
<evidence type="ECO:0000256" key="2">
    <source>
        <dbReference type="SAM" id="Phobius"/>
    </source>
</evidence>
<feature type="compositionally biased region" description="Basic and acidic residues" evidence="1">
    <location>
        <begin position="116"/>
        <end position="127"/>
    </location>
</feature>
<comment type="caution">
    <text evidence="3">The sequence shown here is derived from an EMBL/GenBank/DDBJ whole genome shotgun (WGS) entry which is preliminary data.</text>
</comment>
<dbReference type="AlphaFoldDB" id="A0A401YY94"/>
<dbReference type="EMBL" id="BIFH01000033">
    <property type="protein sequence ID" value="GCD99589.1"/>
    <property type="molecule type" value="Genomic_DNA"/>
</dbReference>
<dbReference type="InterPro" id="IPR021449">
    <property type="entry name" value="DUF3099"/>
</dbReference>
<feature type="region of interest" description="Disordered" evidence="1">
    <location>
        <begin position="88"/>
        <end position="179"/>
    </location>
</feature>
<organism evidence="3 4">
    <name type="scientific">Embleya hyalina</name>
    <dbReference type="NCBI Taxonomy" id="516124"/>
    <lineage>
        <taxon>Bacteria</taxon>
        <taxon>Bacillati</taxon>
        <taxon>Actinomycetota</taxon>
        <taxon>Actinomycetes</taxon>
        <taxon>Kitasatosporales</taxon>
        <taxon>Streptomycetaceae</taxon>
        <taxon>Embleya</taxon>
    </lineage>
</organism>
<evidence type="ECO:0000313" key="3">
    <source>
        <dbReference type="EMBL" id="GCD99589.1"/>
    </source>
</evidence>
<sequence>MCGHMGGDGGTVKNTKGSVYQISGARKGLTEDVAGRQRRYVISMSIRTVCFVAAVFTPSPWRWILVAGALFLPYIAVVLANAGREPTSNAPVQAQFVPPRPPKALEPPPGAVLTSAERETLHTHSEDSWTTTVGTPPAAGAEPTDLLSHMNSDTHGDPGGADRGHFGDPKGAPSHSVKN</sequence>
<feature type="compositionally biased region" description="Basic and acidic residues" evidence="1">
    <location>
        <begin position="152"/>
        <end position="168"/>
    </location>
</feature>
<dbReference type="Proteomes" id="UP000286931">
    <property type="component" value="Unassembled WGS sequence"/>
</dbReference>
<protein>
    <submittedName>
        <fullName evidence="3">Membrane protein</fullName>
    </submittedName>
</protein>
<evidence type="ECO:0000313" key="4">
    <source>
        <dbReference type="Proteomes" id="UP000286931"/>
    </source>
</evidence>